<dbReference type="Pfam" id="PF01935">
    <property type="entry name" value="DUF87"/>
    <property type="match status" value="1"/>
</dbReference>
<dbReference type="AlphaFoldDB" id="A0A6L3AU13"/>
<reference evidence="2 3" key="1">
    <citation type="submission" date="2018-07" db="EMBL/GenBank/DDBJ databases">
        <title>Genome sequence of Roseomonas fauriae ATCC 49958.</title>
        <authorList>
            <person name="Sant'Anna F.H."/>
            <person name="Baldani J.I."/>
            <person name="Zilli J.E."/>
            <person name="Reis V.M."/>
            <person name="Hartmann A."/>
            <person name="Cruz L."/>
            <person name="de Souza E.M."/>
            <person name="de Oliveira Pedrosa F."/>
            <person name="Passaglia L.M.P."/>
        </authorList>
    </citation>
    <scope>NUCLEOTIDE SEQUENCE [LARGE SCALE GENOMIC DNA]</scope>
    <source>
        <strain evidence="2 3">ATCC 49958</strain>
    </source>
</reference>
<keyword evidence="2" id="KW-0547">Nucleotide-binding</keyword>
<name>A0A6L3AU13_AZOBR</name>
<sequence length="626" mass="67933">MTTPFEPIADLRIGTIVEVSGTTVKAELLGDVAELTRTHNGRVYPIGQIGSVVKVHFGRRLVFGFVTLLRMRSEELAVSGLPIPPDADQRVMEIELFAEGLWNAHDAKLAFTRGVSTYPLPRQGIYLLTRDEAGLLYRAAEGQTAGGADPLVPFGRYLGADSTVCRANIDKMFGLHCAVLGSTGSGKSGAVAALLHSVLEHKPLGDTPCRPRIIIIDPHGEYGRAFGGRAVVYRAYDPIGADDTAGVPVALPYWLMSAEELRFLVIGKTEAEATSQHNIVYKALTHARMVVAGLVDPAPTAHGGDAPADGHSPDYPRPKTGVEAAALVSFDRDKPRPFHWDEFVNHITFLQAARVNKDKKLESVTSTEFAEKFKSILDKLSVLRRDPRIRFLMDDGMDGGRTLADILTQFVGSPGTDADIRVIDISGLPNEVAGPLTAMLARLLFQYKLHQTQEERRKDPIVLICEEAHRYVPDRGEAEYAAAQSAIRRIAREGRKYGLGLMLVSQRPADVESTVIAQCGTWLVLRLTNAADQAHVARFLPDGLSGMTRALPALGQQEALFVGEGASLPARIRIRDLPDHCLPRSESVRFSLGWAGDCPSAEEIAAVAARMDGRATARGNPVLEPA</sequence>
<dbReference type="GO" id="GO:0005524">
    <property type="term" value="F:ATP binding"/>
    <property type="evidence" value="ECO:0007669"/>
    <property type="project" value="UniProtKB-KW"/>
</dbReference>
<gene>
    <name evidence="2" type="ORF">DS837_30425</name>
</gene>
<dbReference type="PANTHER" id="PTHR42957">
    <property type="entry name" value="HELICASE MJ1565-RELATED"/>
    <property type="match status" value="1"/>
</dbReference>
<protein>
    <submittedName>
        <fullName evidence="2">ATP-binding protein</fullName>
    </submittedName>
</protein>
<organism evidence="2 3">
    <name type="scientific">Azospirillum brasilense</name>
    <dbReference type="NCBI Taxonomy" id="192"/>
    <lineage>
        <taxon>Bacteria</taxon>
        <taxon>Pseudomonadati</taxon>
        <taxon>Pseudomonadota</taxon>
        <taxon>Alphaproteobacteria</taxon>
        <taxon>Rhodospirillales</taxon>
        <taxon>Azospirillaceae</taxon>
        <taxon>Azospirillum</taxon>
    </lineage>
</organism>
<dbReference type="RefSeq" id="WP_149168197.1">
    <property type="nucleotide sequence ID" value="NZ_QOKV01000041.1"/>
</dbReference>
<evidence type="ECO:0000313" key="3">
    <source>
        <dbReference type="Proteomes" id="UP000476837"/>
    </source>
</evidence>
<dbReference type="Gene3D" id="3.40.50.300">
    <property type="entry name" value="P-loop containing nucleotide triphosphate hydrolases"/>
    <property type="match status" value="2"/>
</dbReference>
<accession>A0A6L3AU13</accession>
<dbReference type="SUPFAM" id="SSF52540">
    <property type="entry name" value="P-loop containing nucleoside triphosphate hydrolases"/>
    <property type="match status" value="1"/>
</dbReference>
<comment type="caution">
    <text evidence="2">The sequence shown here is derived from an EMBL/GenBank/DDBJ whole genome shotgun (WGS) entry which is preliminary data.</text>
</comment>
<dbReference type="Proteomes" id="UP000476837">
    <property type="component" value="Unassembled WGS sequence"/>
</dbReference>
<dbReference type="InterPro" id="IPR002789">
    <property type="entry name" value="HerA_central"/>
</dbReference>
<dbReference type="PANTHER" id="PTHR42957:SF1">
    <property type="entry name" value="HELICASE MJ1565-RELATED"/>
    <property type="match status" value="1"/>
</dbReference>
<dbReference type="EMBL" id="QOKV01000041">
    <property type="protein sequence ID" value="KAA0676747.1"/>
    <property type="molecule type" value="Genomic_DNA"/>
</dbReference>
<keyword evidence="2" id="KW-0067">ATP-binding</keyword>
<dbReference type="InterPro" id="IPR008571">
    <property type="entry name" value="HerA-like"/>
</dbReference>
<evidence type="ECO:0000259" key="1">
    <source>
        <dbReference type="Pfam" id="PF01935"/>
    </source>
</evidence>
<evidence type="ECO:0000313" key="2">
    <source>
        <dbReference type="EMBL" id="KAA0676747.1"/>
    </source>
</evidence>
<feature type="domain" description="Helicase HerA central" evidence="1">
    <location>
        <begin position="154"/>
        <end position="288"/>
    </location>
</feature>
<proteinExistence type="predicted"/>
<dbReference type="InterPro" id="IPR027417">
    <property type="entry name" value="P-loop_NTPase"/>
</dbReference>
<dbReference type="CDD" id="cd01127">
    <property type="entry name" value="TrwB_TraG_TraD_VirD4"/>
    <property type="match status" value="1"/>
</dbReference>